<protein>
    <recommendedName>
        <fullName evidence="2">Transposase</fullName>
    </recommendedName>
</protein>
<organism evidence="1">
    <name type="scientific">Rhizophagus irregularis (strain DAOM 181602 / DAOM 197198 / MUCL 43194)</name>
    <name type="common">Arbuscular mycorrhizal fungus</name>
    <name type="synonym">Glomus intraradices</name>
    <dbReference type="NCBI Taxonomy" id="747089"/>
    <lineage>
        <taxon>Eukaryota</taxon>
        <taxon>Fungi</taxon>
        <taxon>Fungi incertae sedis</taxon>
        <taxon>Mucoromycota</taxon>
        <taxon>Glomeromycotina</taxon>
        <taxon>Glomeromycetes</taxon>
        <taxon>Glomerales</taxon>
        <taxon>Glomeraceae</taxon>
        <taxon>Rhizophagus</taxon>
    </lineage>
</organism>
<name>U9TCM5_RHIID</name>
<dbReference type="EMBL" id="KI292312">
    <property type="protein sequence ID" value="ESA05934.1"/>
    <property type="molecule type" value="Genomic_DNA"/>
</dbReference>
<evidence type="ECO:0000313" key="1">
    <source>
        <dbReference type="EMBL" id="ESA05934.1"/>
    </source>
</evidence>
<evidence type="ECO:0008006" key="2">
    <source>
        <dbReference type="Google" id="ProtNLM"/>
    </source>
</evidence>
<sequence length="86" mass="10135">MLRKVAYCKVKQVVKCKKTLYSIKQKIEVIKYAEEYENNKVVEHFDIHYNMVGRWVKASLTWNIKTNGKSKQKQGLVVSYIITVKP</sequence>
<dbReference type="AlphaFoldDB" id="U9TCM5"/>
<proteinExistence type="predicted"/>
<dbReference type="HOGENOM" id="CLU_2499023_0_0_1"/>
<accession>U9TCM5</accession>
<gene>
    <name evidence="1" type="ORF">GLOINDRAFT_34851</name>
</gene>
<reference evidence="1" key="1">
    <citation type="submission" date="2013-07" db="EMBL/GenBank/DDBJ databases">
        <title>The genome of an arbuscular mycorrhizal fungus provides insights into the evolution of the oldest plant symbiosis.</title>
        <authorList>
            <consortium name="DOE Joint Genome Institute"/>
            <person name="Tisserant E."/>
            <person name="Malbreil M."/>
            <person name="Kuo A."/>
            <person name="Kohler A."/>
            <person name="Symeonidi A."/>
            <person name="Balestrini R."/>
            <person name="Charron P."/>
            <person name="Duensing N."/>
            <person name="Frei-dit-Frey N."/>
            <person name="Gianinazzi-Pearson V."/>
            <person name="Gilbert B."/>
            <person name="Handa Y."/>
            <person name="Hijri M."/>
            <person name="Kaul R."/>
            <person name="Kawaguchi M."/>
            <person name="Krajinski F."/>
            <person name="Lammers P."/>
            <person name="Lapierre D."/>
            <person name="Masclaux F.G."/>
            <person name="Murat C."/>
            <person name="Morin E."/>
            <person name="Ndikumana S."/>
            <person name="Pagni M."/>
            <person name="Petitpierre D."/>
            <person name="Requena N."/>
            <person name="Rosikiewicz P."/>
            <person name="Riley R."/>
            <person name="Saito K."/>
            <person name="San Clemente H."/>
            <person name="Shapiro H."/>
            <person name="van Tuinen D."/>
            <person name="Becard G."/>
            <person name="Bonfante P."/>
            <person name="Paszkowski U."/>
            <person name="Shachar-Hill Y."/>
            <person name="Young J.P."/>
            <person name="Sanders I.R."/>
            <person name="Henrissat B."/>
            <person name="Rensing S.A."/>
            <person name="Grigoriev I.V."/>
            <person name="Corradi N."/>
            <person name="Roux C."/>
            <person name="Martin F."/>
        </authorList>
    </citation>
    <scope>NUCLEOTIDE SEQUENCE</scope>
    <source>
        <strain evidence="1">DAOM 197198</strain>
    </source>
</reference>
<dbReference type="VEuPathDB" id="FungiDB:RhiirFUN_006990"/>